<dbReference type="Pfam" id="PF12874">
    <property type="entry name" value="zf-met"/>
    <property type="match status" value="1"/>
</dbReference>
<gene>
    <name evidence="5" type="primary">LOC113470902</name>
</gene>
<reference evidence="5" key="1">
    <citation type="submission" date="2025-08" db="UniProtKB">
        <authorList>
            <consortium name="RefSeq"/>
        </authorList>
    </citation>
    <scope>IDENTIFICATION</scope>
</reference>
<dbReference type="GO" id="GO:0008270">
    <property type="term" value="F:zinc ion binding"/>
    <property type="evidence" value="ECO:0007669"/>
    <property type="project" value="UniProtKB-KW"/>
</dbReference>
<dbReference type="KEGG" id="dci:113470902"/>
<sequence>MDIAKAKVKRHERHLAEEEFIWECPVCNFKKEGRTGRQYVNSHIAQAHRDLTTERQSQQQNKHCSICNKTYQTRSGYTSHVRNKHPSIQENTLQPVKKAKHPSSSQSVDNQTIHSQPQSTQSHRTQSSQLSTNNPLACRACGRECRSLAGLRSHQRNAICRRALEEQESSATTDT</sequence>
<feature type="region of interest" description="Disordered" evidence="2">
    <location>
        <begin position="78"/>
        <end position="133"/>
    </location>
</feature>
<keyword evidence="1" id="KW-0479">Metal-binding</keyword>
<dbReference type="InterPro" id="IPR013087">
    <property type="entry name" value="Znf_C2H2_type"/>
</dbReference>
<keyword evidence="1" id="KW-0863">Zinc-finger</keyword>
<keyword evidence="4" id="KW-1185">Reference proteome</keyword>
<feature type="compositionally biased region" description="Polar residues" evidence="2">
    <location>
        <begin position="78"/>
        <end position="94"/>
    </location>
</feature>
<dbReference type="PROSITE" id="PS50157">
    <property type="entry name" value="ZINC_FINGER_C2H2_2"/>
    <property type="match status" value="1"/>
</dbReference>
<dbReference type="GeneID" id="113470902"/>
<dbReference type="PaxDb" id="121845-A0A3Q0JAJ7"/>
<accession>A0A3Q0JAJ7</accession>
<name>A0A3Q0JAJ7_DIACI</name>
<evidence type="ECO:0000256" key="1">
    <source>
        <dbReference type="PROSITE-ProRule" id="PRU00042"/>
    </source>
</evidence>
<dbReference type="SMART" id="SM00355">
    <property type="entry name" value="ZnF_C2H2"/>
    <property type="match status" value="3"/>
</dbReference>
<feature type="domain" description="C2H2-type" evidence="3">
    <location>
        <begin position="62"/>
        <end position="90"/>
    </location>
</feature>
<dbReference type="AlphaFoldDB" id="A0A3Q0JAJ7"/>
<evidence type="ECO:0000259" key="3">
    <source>
        <dbReference type="PROSITE" id="PS50157"/>
    </source>
</evidence>
<protein>
    <submittedName>
        <fullName evidence="5">Uncharacterized protein LOC113470902</fullName>
    </submittedName>
</protein>
<feature type="compositionally biased region" description="Polar residues" evidence="2">
    <location>
        <begin position="102"/>
        <end position="114"/>
    </location>
</feature>
<dbReference type="PROSITE" id="PS00028">
    <property type="entry name" value="ZINC_FINGER_C2H2_1"/>
    <property type="match status" value="1"/>
</dbReference>
<evidence type="ECO:0000256" key="2">
    <source>
        <dbReference type="SAM" id="MobiDB-lite"/>
    </source>
</evidence>
<evidence type="ECO:0000313" key="4">
    <source>
        <dbReference type="Proteomes" id="UP000079169"/>
    </source>
</evidence>
<keyword evidence="1" id="KW-0862">Zinc</keyword>
<organism evidence="4 5">
    <name type="scientific">Diaphorina citri</name>
    <name type="common">Asian citrus psyllid</name>
    <dbReference type="NCBI Taxonomy" id="121845"/>
    <lineage>
        <taxon>Eukaryota</taxon>
        <taxon>Metazoa</taxon>
        <taxon>Ecdysozoa</taxon>
        <taxon>Arthropoda</taxon>
        <taxon>Hexapoda</taxon>
        <taxon>Insecta</taxon>
        <taxon>Pterygota</taxon>
        <taxon>Neoptera</taxon>
        <taxon>Paraneoptera</taxon>
        <taxon>Hemiptera</taxon>
        <taxon>Sternorrhyncha</taxon>
        <taxon>Psylloidea</taxon>
        <taxon>Psyllidae</taxon>
        <taxon>Diaphorininae</taxon>
        <taxon>Diaphorina</taxon>
    </lineage>
</organism>
<evidence type="ECO:0000313" key="5">
    <source>
        <dbReference type="RefSeq" id="XP_026685469.1"/>
    </source>
</evidence>
<proteinExistence type="predicted"/>
<dbReference type="Proteomes" id="UP000079169">
    <property type="component" value="Unplaced"/>
</dbReference>
<feature type="compositionally biased region" description="Low complexity" evidence="2">
    <location>
        <begin position="115"/>
        <end position="132"/>
    </location>
</feature>
<dbReference type="RefSeq" id="XP_026685469.1">
    <property type="nucleotide sequence ID" value="XM_026829668.1"/>
</dbReference>
<dbReference type="Gene3D" id="3.30.160.60">
    <property type="entry name" value="Classic Zinc Finger"/>
    <property type="match status" value="1"/>
</dbReference>